<evidence type="ECO:0000313" key="2">
    <source>
        <dbReference type="Proteomes" id="UP000054908"/>
    </source>
</evidence>
<reference evidence="1 2" key="1">
    <citation type="submission" date="2015-11" db="EMBL/GenBank/DDBJ databases">
        <title>Genomic analysis of 38 Legionella species identifies large and diverse effector repertoires.</title>
        <authorList>
            <person name="Burstein D."/>
            <person name="Amaro F."/>
            <person name="Zusman T."/>
            <person name="Lifshitz Z."/>
            <person name="Cohen O."/>
            <person name="Gilbert J.A."/>
            <person name="Pupko T."/>
            <person name="Shuman H.A."/>
            <person name="Segal G."/>
        </authorList>
    </citation>
    <scope>NUCLEOTIDE SEQUENCE [LARGE SCALE GENOMIC DNA]</scope>
    <source>
        <strain evidence="1 2">PX-1-G2-E2</strain>
    </source>
</reference>
<accession>A0A0W0VYQ1</accession>
<proteinExistence type="predicted"/>
<dbReference type="EMBL" id="LNYL01000045">
    <property type="protein sequence ID" value="KTD25090.1"/>
    <property type="molecule type" value="Genomic_DNA"/>
</dbReference>
<keyword evidence="2" id="KW-1185">Reference proteome</keyword>
<comment type="caution">
    <text evidence="1">The sequence shown here is derived from an EMBL/GenBank/DDBJ whole genome shotgun (WGS) entry which is preliminary data.</text>
</comment>
<dbReference type="Proteomes" id="UP000054908">
    <property type="component" value="Unassembled WGS sequence"/>
</dbReference>
<dbReference type="PATRIC" id="fig|466.6.peg.2194"/>
<name>A0A0W0VYQ1_9GAMM</name>
<protein>
    <submittedName>
        <fullName evidence="1">Uncharacterized protein</fullName>
    </submittedName>
</protein>
<evidence type="ECO:0000313" key="1">
    <source>
        <dbReference type="EMBL" id="KTD25090.1"/>
    </source>
</evidence>
<organism evidence="1 2">
    <name type="scientific">Legionella maceachernii</name>
    <dbReference type="NCBI Taxonomy" id="466"/>
    <lineage>
        <taxon>Bacteria</taxon>
        <taxon>Pseudomonadati</taxon>
        <taxon>Pseudomonadota</taxon>
        <taxon>Gammaproteobacteria</taxon>
        <taxon>Legionellales</taxon>
        <taxon>Legionellaceae</taxon>
        <taxon>Legionella</taxon>
    </lineage>
</organism>
<dbReference type="AlphaFoldDB" id="A0A0W0VYQ1"/>
<gene>
    <name evidence="1" type="ORF">Lmac_2068</name>
</gene>
<sequence>MIDACNRYIAHLEQDIGRYFKVLKAKSGLQEDWGCDVIISKANSGLSLTWSVGCTSEHSITLCPELYLAIKKHNLVSALLMELNNPQISPEHKLQGVNGLLSEEKKKILKEPYSQSLKSKLFKTKGEAFLKETVKICRRIHAILESENQSESAPS</sequence>